<name>A0A391P8C3_9FIRM</name>
<dbReference type="InterPro" id="IPR036634">
    <property type="entry name" value="PRD_sf"/>
</dbReference>
<sequence length="639" mass="74684">MKKVERDIIEYLLKENNWVSSEQILRFLNVSLRTLRSRVKEINAETQIIVSSKKGYCIPYKYIDIAKQKINDGNSIEDYNDLKRHDFIVKRLVFANKSIDMYSLAEELFISDSTLNSDLNSVRKILRKYDLSLVKNNDFISIEGKENRIRKLISDVVYNEAKEGLLSLNIISDTFPNYKVLELRKIIIEELAKCDLSTSDYNLLSIILHFCIIFERTKHTVSDLEYEDVVSYRKIKKDSNHFTVTMRIVEKIEKLLNISISEMEMLPFYSIISLYTRDASYHNITINDVNELIKPEILTFVKELCLHIYDNFFIDLKNDDFIKRFSLHLNELIVKRRKNSRNSLYKSIKESYPAIFELAVFMSKKIIERWPFLELNEHEISYIAIHIGAALENTESNKYSIAIVNPNYYCVNENMVKKIEQSFGSAVKYIHVFSDEMELNNEEYDIVLSTSDLNRKEYKILQTVSVFMNQGDLDKIQNCLRLAEYERGKNNHISLSNIISEEMTFVFEGKDLDRETIIKKLCSLLVDARVETEDYIESVLSREEASYTSFSNIAIPHGFKMNAKRTVIAIGLLKHPVKWGTNPVNIVFLLAVSPDKKAEFISILEDLIKIFTSSEWNRKYKTMNSFDKVCSFIQEQMKS</sequence>
<feature type="domain" description="PRD" evidence="6">
    <location>
        <begin position="172"/>
        <end position="282"/>
    </location>
</feature>
<dbReference type="Pfam" id="PF08279">
    <property type="entry name" value="HTH_11"/>
    <property type="match status" value="1"/>
</dbReference>
<keyword evidence="1" id="KW-0677">Repeat</keyword>
<dbReference type="InterPro" id="IPR016152">
    <property type="entry name" value="PTrfase/Anion_transptr"/>
</dbReference>
<dbReference type="InterPro" id="IPR011608">
    <property type="entry name" value="PRD"/>
</dbReference>
<keyword evidence="2" id="KW-0805">Transcription regulation</keyword>
<dbReference type="PANTHER" id="PTHR30185">
    <property type="entry name" value="CRYPTIC BETA-GLUCOSIDE BGL OPERON ANTITERMINATOR"/>
    <property type="match status" value="1"/>
</dbReference>
<proteinExistence type="predicted"/>
<feature type="domain" description="PRD" evidence="6">
    <location>
        <begin position="292"/>
        <end position="397"/>
    </location>
</feature>
<evidence type="ECO:0000259" key="5">
    <source>
        <dbReference type="PROSITE" id="PS51094"/>
    </source>
</evidence>
<dbReference type="Gene3D" id="1.10.1790.10">
    <property type="entry name" value="PRD domain"/>
    <property type="match status" value="1"/>
</dbReference>
<dbReference type="Proteomes" id="UP000265643">
    <property type="component" value="Unassembled WGS sequence"/>
</dbReference>
<comment type="caution">
    <text evidence="7">The sequence shown here is derived from an EMBL/GenBank/DDBJ whole genome shotgun (WGS) entry which is preliminary data.</text>
</comment>
<dbReference type="Gene3D" id="1.10.10.10">
    <property type="entry name" value="Winged helix-like DNA-binding domain superfamily/Winged helix DNA-binding domain"/>
    <property type="match status" value="1"/>
</dbReference>
<evidence type="ECO:0000256" key="3">
    <source>
        <dbReference type="ARBA" id="ARBA00023159"/>
    </source>
</evidence>
<dbReference type="PANTHER" id="PTHR30185:SF12">
    <property type="entry name" value="TRANSCRIPTIONAL REGULATOR MANR"/>
    <property type="match status" value="1"/>
</dbReference>
<dbReference type="Gene3D" id="3.40.930.10">
    <property type="entry name" value="Mannitol-specific EII, Chain A"/>
    <property type="match status" value="1"/>
</dbReference>
<evidence type="ECO:0000313" key="8">
    <source>
        <dbReference type="Proteomes" id="UP000265643"/>
    </source>
</evidence>
<keyword evidence="3" id="KW-0010">Activator</keyword>
<dbReference type="GO" id="GO:0006355">
    <property type="term" value="P:regulation of DNA-templated transcription"/>
    <property type="evidence" value="ECO:0007669"/>
    <property type="project" value="InterPro"/>
</dbReference>
<dbReference type="EMBL" id="BHGK01000001">
    <property type="protein sequence ID" value="GCA67158.1"/>
    <property type="molecule type" value="Genomic_DNA"/>
</dbReference>
<dbReference type="RefSeq" id="WP_119297984.1">
    <property type="nucleotide sequence ID" value="NZ_BHGK01000001.1"/>
</dbReference>
<dbReference type="PROSITE" id="PS51094">
    <property type="entry name" value="PTS_EIIA_TYPE_2"/>
    <property type="match status" value="1"/>
</dbReference>
<protein>
    <submittedName>
        <fullName evidence="7">Transcriptional antiterminator</fullName>
    </submittedName>
</protein>
<dbReference type="PROSITE" id="PS51372">
    <property type="entry name" value="PRD_2"/>
    <property type="match status" value="2"/>
</dbReference>
<dbReference type="Pfam" id="PF05043">
    <property type="entry name" value="Mga"/>
    <property type="match status" value="1"/>
</dbReference>
<dbReference type="Pfam" id="PF00359">
    <property type="entry name" value="PTS_EIIA_2"/>
    <property type="match status" value="1"/>
</dbReference>
<evidence type="ECO:0000256" key="2">
    <source>
        <dbReference type="ARBA" id="ARBA00023015"/>
    </source>
</evidence>
<dbReference type="InterPro" id="IPR002178">
    <property type="entry name" value="PTS_EIIA_type-2_dom"/>
</dbReference>
<reference evidence="8" key="1">
    <citation type="submission" date="2018-09" db="EMBL/GenBank/DDBJ databases">
        <title>Draft Genome Sequence of Mediterraneibacter sp. KCTC 15684.</title>
        <authorList>
            <person name="Kim J.S."/>
            <person name="Han K.I."/>
            <person name="Suh M.K."/>
            <person name="Lee K.C."/>
            <person name="Eom M.K."/>
            <person name="Lee J.H."/>
            <person name="Park S.H."/>
            <person name="Kang S.W."/>
            <person name="Park J.E."/>
            <person name="Oh B.S."/>
            <person name="Yu S.Y."/>
            <person name="Choi S.H."/>
            <person name="Lee D.H."/>
            <person name="Yoon H."/>
            <person name="Kim B."/>
            <person name="Yang S.J."/>
            <person name="Lee J.S."/>
        </authorList>
    </citation>
    <scope>NUCLEOTIDE SEQUENCE [LARGE SCALE GENOMIC DNA]</scope>
    <source>
        <strain evidence="8">KCTC 15684</strain>
    </source>
</reference>
<organism evidence="7 8">
    <name type="scientific">Mediterraneibacter butyricigenes</name>
    <dbReference type="NCBI Taxonomy" id="2316025"/>
    <lineage>
        <taxon>Bacteria</taxon>
        <taxon>Bacillati</taxon>
        <taxon>Bacillota</taxon>
        <taxon>Clostridia</taxon>
        <taxon>Lachnospirales</taxon>
        <taxon>Lachnospiraceae</taxon>
        <taxon>Mediterraneibacter</taxon>
    </lineage>
</organism>
<evidence type="ECO:0000256" key="4">
    <source>
        <dbReference type="ARBA" id="ARBA00023163"/>
    </source>
</evidence>
<dbReference type="InterPro" id="IPR007737">
    <property type="entry name" value="Mga_HTH"/>
</dbReference>
<gene>
    <name evidence="7" type="ORF">KGMB01110_15940</name>
</gene>
<feature type="domain" description="PTS EIIA type-2" evidence="5">
    <location>
        <begin position="497"/>
        <end position="636"/>
    </location>
</feature>
<dbReference type="SUPFAM" id="SSF63520">
    <property type="entry name" value="PTS-regulatory domain, PRD"/>
    <property type="match status" value="2"/>
</dbReference>
<dbReference type="AlphaFoldDB" id="A0A391P8C3"/>
<keyword evidence="4" id="KW-0804">Transcription</keyword>
<dbReference type="InterPro" id="IPR013196">
    <property type="entry name" value="HTH_11"/>
</dbReference>
<evidence type="ECO:0000313" key="7">
    <source>
        <dbReference type="EMBL" id="GCA67158.1"/>
    </source>
</evidence>
<accession>A0A391P8C3</accession>
<dbReference type="InterPro" id="IPR050661">
    <property type="entry name" value="BglG_antiterminators"/>
</dbReference>
<evidence type="ECO:0000256" key="1">
    <source>
        <dbReference type="ARBA" id="ARBA00022737"/>
    </source>
</evidence>
<dbReference type="SUPFAM" id="SSF55804">
    <property type="entry name" value="Phoshotransferase/anion transport protein"/>
    <property type="match status" value="1"/>
</dbReference>
<evidence type="ECO:0000259" key="6">
    <source>
        <dbReference type="PROSITE" id="PS51372"/>
    </source>
</evidence>
<dbReference type="Pfam" id="PF00874">
    <property type="entry name" value="PRD"/>
    <property type="match status" value="2"/>
</dbReference>
<dbReference type="InterPro" id="IPR036388">
    <property type="entry name" value="WH-like_DNA-bd_sf"/>
</dbReference>
<keyword evidence="8" id="KW-1185">Reference proteome</keyword>